<dbReference type="Pfam" id="PF02112">
    <property type="entry name" value="PDEase_II"/>
    <property type="match status" value="1"/>
</dbReference>
<feature type="region of interest" description="Disordered" evidence="1">
    <location>
        <begin position="317"/>
        <end position="345"/>
    </location>
</feature>
<comment type="caution">
    <text evidence="2">The sequence shown here is derived from an EMBL/GenBank/DDBJ whole genome shotgun (WGS) entry which is preliminary data.</text>
</comment>
<dbReference type="STRING" id="1810919.A0A3D8SUV7"/>
<keyword evidence="3" id="KW-1185">Reference proteome</keyword>
<sequence length="586" mass="62870">MSPKKKSSTVFSADKPRVSGRAKKPAAGALDDKISHVAKGSHADKGSQGGRGSQDDQGSHVDKGGNVDKDKQIDKGSREDQDYSADKESSNDKGKEDDQDQAQPSPTGQGAQSALHVVVLGPTGGPREDRVTGILVRSTSSNWNPNSMIAVDAGTLLGGLVHAAEQCQTENSMVTSGPFVGLHLPHRTASANAKHIFETIIGRILITHPHLDHLSALAINLPVLTKGNTSKIVAALPSVVEAMKNHIFNNLIWPNLSDEDEGVGLISYQRLADGGNPMLGHGEESGYIEVGSGLLARGLGVSHGKCKVKTGTRTYAIEERRSSSTPAEEQRGQDMGSIPSRARQSSSGQEAFYTAVESSAFFLRDQKTGKEIIIFGDVEPDSISLNPRNKEIWDIAAPKVASGNLRAIFIECSYTDAIDDLYLFGHLCPRHLGNELCELAELVAGIKGMDWSPNNKRKRQSSAESSGADGPSDRAGSKGKSGSLRSSSKKRALSEGRFQQATGSSESIPIDIDSQTLHKRASETRDVPEAQKPLTGLSVYVIHVKELLQDEEDAAETILQELIDVGQMNRLGCDFHVPKRGESIYF</sequence>
<feature type="compositionally biased region" description="Polar residues" evidence="1">
    <location>
        <begin position="497"/>
        <end position="507"/>
    </location>
</feature>
<evidence type="ECO:0000256" key="1">
    <source>
        <dbReference type="SAM" id="MobiDB-lite"/>
    </source>
</evidence>
<feature type="compositionally biased region" description="Basic and acidic residues" evidence="1">
    <location>
        <begin position="317"/>
        <end position="332"/>
    </location>
</feature>
<gene>
    <name evidence="2" type="ORF">DSM5745_01877</name>
</gene>
<dbReference type="AlphaFoldDB" id="A0A3D8SUV7"/>
<dbReference type="GO" id="GO:0006198">
    <property type="term" value="P:cAMP catabolic process"/>
    <property type="evidence" value="ECO:0007669"/>
    <property type="project" value="InterPro"/>
</dbReference>
<evidence type="ECO:0000313" key="2">
    <source>
        <dbReference type="EMBL" id="RDW90102.1"/>
    </source>
</evidence>
<feature type="compositionally biased region" description="Basic and acidic residues" evidence="1">
    <location>
        <begin position="30"/>
        <end position="45"/>
    </location>
</feature>
<feature type="region of interest" description="Disordered" evidence="1">
    <location>
        <begin position="451"/>
        <end position="530"/>
    </location>
</feature>
<name>A0A3D8SUV7_9EURO</name>
<feature type="compositionally biased region" description="Basic and acidic residues" evidence="1">
    <location>
        <begin position="520"/>
        <end position="529"/>
    </location>
</feature>
<proteinExistence type="predicted"/>
<dbReference type="RefSeq" id="XP_026607056.1">
    <property type="nucleotide sequence ID" value="XM_026743893.1"/>
</dbReference>
<dbReference type="Proteomes" id="UP000256690">
    <property type="component" value="Unassembled WGS sequence"/>
</dbReference>
<dbReference type="EMBL" id="PVWQ01000002">
    <property type="protein sequence ID" value="RDW90102.1"/>
    <property type="molecule type" value="Genomic_DNA"/>
</dbReference>
<reference evidence="2 3" key="1">
    <citation type="journal article" date="2018" name="IMA Fungus">
        <title>IMA Genome-F 9: Draft genome sequence of Annulohypoxylon stygium, Aspergillus mulundensis, Berkeleyomyces basicola (syn. Thielaviopsis basicola), Ceratocystis smalleyi, two Cercospora beticola strains, Coleophoma cylindrospora, Fusarium fracticaudum, Phialophora cf. hyalina, and Morchella septimelata.</title>
        <authorList>
            <person name="Wingfield B.D."/>
            <person name="Bills G.F."/>
            <person name="Dong Y."/>
            <person name="Huang W."/>
            <person name="Nel W.J."/>
            <person name="Swalarsk-Parry B.S."/>
            <person name="Vaghefi N."/>
            <person name="Wilken P.M."/>
            <person name="An Z."/>
            <person name="de Beer Z.W."/>
            <person name="De Vos L."/>
            <person name="Chen L."/>
            <person name="Duong T.A."/>
            <person name="Gao Y."/>
            <person name="Hammerbacher A."/>
            <person name="Kikkert J.R."/>
            <person name="Li Y."/>
            <person name="Li H."/>
            <person name="Li K."/>
            <person name="Li Q."/>
            <person name="Liu X."/>
            <person name="Ma X."/>
            <person name="Naidoo K."/>
            <person name="Pethybridge S.J."/>
            <person name="Sun J."/>
            <person name="Steenkamp E.T."/>
            <person name="van der Nest M.A."/>
            <person name="van Wyk S."/>
            <person name="Wingfield M.J."/>
            <person name="Xiong C."/>
            <person name="Yue Q."/>
            <person name="Zhang X."/>
        </authorList>
    </citation>
    <scope>NUCLEOTIDE SEQUENCE [LARGE SCALE GENOMIC DNA]</scope>
    <source>
        <strain evidence="2 3">DSM 5745</strain>
    </source>
</reference>
<dbReference type="PANTHER" id="PTHR28283:SF1">
    <property type="entry name" value="3',5'-CYCLIC-NUCLEOTIDE PHOSPHODIESTERASE 1"/>
    <property type="match status" value="1"/>
</dbReference>
<dbReference type="PRINTS" id="PR00388">
    <property type="entry name" value="PDIESTERASE2"/>
</dbReference>
<evidence type="ECO:0000313" key="3">
    <source>
        <dbReference type="Proteomes" id="UP000256690"/>
    </source>
</evidence>
<feature type="compositionally biased region" description="Polar residues" evidence="1">
    <location>
        <begin position="101"/>
        <end position="112"/>
    </location>
</feature>
<dbReference type="GeneID" id="38112247"/>
<dbReference type="Gene3D" id="3.60.15.10">
    <property type="entry name" value="Ribonuclease Z/Hydroxyacylglutathione hydrolase-like"/>
    <property type="match status" value="1"/>
</dbReference>
<dbReference type="GO" id="GO:1902660">
    <property type="term" value="P:negative regulation of glucose mediated signaling pathway"/>
    <property type="evidence" value="ECO:0007669"/>
    <property type="project" value="TreeGrafter"/>
</dbReference>
<dbReference type="InterPro" id="IPR000396">
    <property type="entry name" value="Pdiesterase2"/>
</dbReference>
<feature type="region of interest" description="Disordered" evidence="1">
    <location>
        <begin position="1"/>
        <end position="114"/>
    </location>
</feature>
<feature type="compositionally biased region" description="Basic and acidic residues" evidence="1">
    <location>
        <begin position="53"/>
        <end position="96"/>
    </location>
</feature>
<dbReference type="OrthoDB" id="258495at2759"/>
<dbReference type="PANTHER" id="PTHR28283">
    <property type="entry name" value="3',5'-CYCLIC-NUCLEOTIDE PHOSPHODIESTERASE 1"/>
    <property type="match status" value="1"/>
</dbReference>
<protein>
    <recommendedName>
        <fullName evidence="4">3',5'-cyclic-nucleotide phosphodiesterase</fullName>
    </recommendedName>
</protein>
<accession>A0A3D8SUV7</accession>
<organism evidence="2 3">
    <name type="scientific">Aspergillus mulundensis</name>
    <dbReference type="NCBI Taxonomy" id="1810919"/>
    <lineage>
        <taxon>Eukaryota</taxon>
        <taxon>Fungi</taxon>
        <taxon>Dikarya</taxon>
        <taxon>Ascomycota</taxon>
        <taxon>Pezizomycotina</taxon>
        <taxon>Eurotiomycetes</taxon>
        <taxon>Eurotiomycetidae</taxon>
        <taxon>Eurotiales</taxon>
        <taxon>Aspergillaceae</taxon>
        <taxon>Aspergillus</taxon>
        <taxon>Aspergillus subgen. Nidulantes</taxon>
    </lineage>
</organism>
<evidence type="ECO:0008006" key="4">
    <source>
        <dbReference type="Google" id="ProtNLM"/>
    </source>
</evidence>
<dbReference type="SUPFAM" id="SSF56281">
    <property type="entry name" value="Metallo-hydrolase/oxidoreductase"/>
    <property type="match status" value="1"/>
</dbReference>
<dbReference type="GO" id="GO:0047555">
    <property type="term" value="F:3',5'-cyclic-GMP phosphodiesterase activity"/>
    <property type="evidence" value="ECO:0007669"/>
    <property type="project" value="TreeGrafter"/>
</dbReference>
<dbReference type="InterPro" id="IPR036866">
    <property type="entry name" value="RibonucZ/Hydroxyglut_hydro"/>
</dbReference>
<dbReference type="CDD" id="cd07735">
    <property type="entry name" value="class_II_PDE_MBL-fold"/>
    <property type="match status" value="1"/>
</dbReference>
<dbReference type="GO" id="GO:0004115">
    <property type="term" value="F:3',5'-cyclic-AMP phosphodiesterase activity"/>
    <property type="evidence" value="ECO:0007669"/>
    <property type="project" value="InterPro"/>
</dbReference>